<dbReference type="EMBL" id="JAGSPM010000011">
    <property type="protein sequence ID" value="MBR7748059.1"/>
    <property type="molecule type" value="Genomic_DNA"/>
</dbReference>
<proteinExistence type="inferred from homology"/>
<dbReference type="GO" id="GO:0006935">
    <property type="term" value="P:chemotaxis"/>
    <property type="evidence" value="ECO:0007669"/>
    <property type="project" value="UniProtKB-KW"/>
</dbReference>
<keyword evidence="8 10" id="KW-1133">Transmembrane helix</keyword>
<keyword evidence="9 10" id="KW-0472">Membrane</keyword>
<comment type="function">
    <text evidence="1 10">Controls the rotational direction of flagella during chemotaxis.</text>
</comment>
<keyword evidence="12" id="KW-1185">Reference proteome</keyword>
<dbReference type="InterPro" id="IPR005503">
    <property type="entry name" value="FliL"/>
</dbReference>
<evidence type="ECO:0000256" key="10">
    <source>
        <dbReference type="RuleBase" id="RU364125"/>
    </source>
</evidence>
<dbReference type="NCBIfam" id="NF005435">
    <property type="entry name" value="PRK07021.1"/>
    <property type="match status" value="1"/>
</dbReference>
<evidence type="ECO:0000313" key="12">
    <source>
        <dbReference type="Proteomes" id="UP000680158"/>
    </source>
</evidence>
<evidence type="ECO:0000256" key="5">
    <source>
        <dbReference type="ARBA" id="ARBA00022500"/>
    </source>
</evidence>
<protein>
    <recommendedName>
        <fullName evidence="10">Flagellar protein FliL</fullName>
    </recommendedName>
</protein>
<reference evidence="11 12" key="1">
    <citation type="submission" date="2021-04" db="EMBL/GenBank/DDBJ databases">
        <title>novel species isolated from subtropical streams in China.</title>
        <authorList>
            <person name="Lu H."/>
        </authorList>
    </citation>
    <scope>NUCLEOTIDE SEQUENCE [LARGE SCALE GENOMIC DNA]</scope>
    <source>
        <strain evidence="11 12">BYS107W</strain>
    </source>
</reference>
<evidence type="ECO:0000256" key="2">
    <source>
        <dbReference type="ARBA" id="ARBA00004162"/>
    </source>
</evidence>
<evidence type="ECO:0000256" key="6">
    <source>
        <dbReference type="ARBA" id="ARBA00022692"/>
    </source>
</evidence>
<comment type="similarity">
    <text evidence="3 10">Belongs to the FliL family.</text>
</comment>
<keyword evidence="11" id="KW-0969">Cilium</keyword>
<evidence type="ECO:0000256" key="3">
    <source>
        <dbReference type="ARBA" id="ARBA00008281"/>
    </source>
</evidence>
<feature type="transmembrane region" description="Helical" evidence="10">
    <location>
        <begin position="21"/>
        <end position="43"/>
    </location>
</feature>
<evidence type="ECO:0000256" key="4">
    <source>
        <dbReference type="ARBA" id="ARBA00022475"/>
    </source>
</evidence>
<keyword evidence="7 10" id="KW-0283">Flagellar rotation</keyword>
<evidence type="ECO:0000256" key="9">
    <source>
        <dbReference type="ARBA" id="ARBA00023136"/>
    </source>
</evidence>
<organism evidence="11 12">
    <name type="scientific">Undibacterium baiyunense</name>
    <dbReference type="NCBI Taxonomy" id="2828731"/>
    <lineage>
        <taxon>Bacteria</taxon>
        <taxon>Pseudomonadati</taxon>
        <taxon>Pseudomonadota</taxon>
        <taxon>Betaproteobacteria</taxon>
        <taxon>Burkholderiales</taxon>
        <taxon>Oxalobacteraceae</taxon>
        <taxon>Undibacterium</taxon>
    </lineage>
</organism>
<evidence type="ECO:0000256" key="1">
    <source>
        <dbReference type="ARBA" id="ARBA00002254"/>
    </source>
</evidence>
<dbReference type="AlphaFoldDB" id="A0A941DFY0"/>
<keyword evidence="10" id="KW-0997">Cell inner membrane</keyword>
<dbReference type="GO" id="GO:0005886">
    <property type="term" value="C:plasma membrane"/>
    <property type="evidence" value="ECO:0007669"/>
    <property type="project" value="UniProtKB-SubCell"/>
</dbReference>
<keyword evidence="4" id="KW-1003">Cell membrane</keyword>
<dbReference type="PANTHER" id="PTHR35091">
    <property type="entry name" value="FLAGELLAR PROTEIN FLIL"/>
    <property type="match status" value="1"/>
</dbReference>
<sequence length="162" mass="17356">MSKAPAKPADAAPAGKSKKKLIIIIAAAVLLLGGIGGGAAVFLSKKKPEKEVKAEPAKAPVFLPLEPFVVNLQSELGEKYLQVQMTLQVEDEAQVNIIKANLPQVKSRLIMLLSSKNAEGLLTPEGKDELIKEITEQVNLPFVPKGEPQKVSGVFFTSFVVQ</sequence>
<keyword evidence="5 10" id="KW-0145">Chemotaxis</keyword>
<dbReference type="PANTHER" id="PTHR35091:SF2">
    <property type="entry name" value="FLAGELLAR PROTEIN FLIL"/>
    <property type="match status" value="1"/>
</dbReference>
<keyword evidence="11" id="KW-0966">Cell projection</keyword>
<dbReference type="Proteomes" id="UP000680158">
    <property type="component" value="Unassembled WGS sequence"/>
</dbReference>
<evidence type="ECO:0000313" key="11">
    <source>
        <dbReference type="EMBL" id="MBR7748059.1"/>
    </source>
</evidence>
<name>A0A941DFY0_9BURK</name>
<keyword evidence="11" id="KW-0282">Flagellum</keyword>
<comment type="caution">
    <text evidence="11">The sequence shown here is derived from an EMBL/GenBank/DDBJ whole genome shotgun (WGS) entry which is preliminary data.</text>
</comment>
<gene>
    <name evidence="11" type="primary">fliL</name>
    <name evidence="11" type="ORF">KDM92_15845</name>
</gene>
<dbReference type="Pfam" id="PF03748">
    <property type="entry name" value="FliL"/>
    <property type="match status" value="1"/>
</dbReference>
<dbReference type="RefSeq" id="WP_212685406.1">
    <property type="nucleotide sequence ID" value="NZ_JAGSPM010000011.1"/>
</dbReference>
<evidence type="ECO:0000256" key="7">
    <source>
        <dbReference type="ARBA" id="ARBA00022779"/>
    </source>
</evidence>
<evidence type="ECO:0000256" key="8">
    <source>
        <dbReference type="ARBA" id="ARBA00022989"/>
    </source>
</evidence>
<dbReference type="GO" id="GO:0071978">
    <property type="term" value="P:bacterial-type flagellum-dependent swarming motility"/>
    <property type="evidence" value="ECO:0007669"/>
    <property type="project" value="TreeGrafter"/>
</dbReference>
<dbReference type="GO" id="GO:0009425">
    <property type="term" value="C:bacterial-type flagellum basal body"/>
    <property type="evidence" value="ECO:0007669"/>
    <property type="project" value="InterPro"/>
</dbReference>
<comment type="subcellular location">
    <subcellularLocation>
        <location evidence="10">Cell inner membrane</location>
    </subcellularLocation>
    <subcellularLocation>
        <location evidence="2">Cell membrane</location>
        <topology evidence="2">Single-pass membrane protein</topology>
    </subcellularLocation>
</comment>
<keyword evidence="6 10" id="KW-0812">Transmembrane</keyword>
<accession>A0A941DFY0</accession>